<dbReference type="Proteomes" id="UP000663877">
    <property type="component" value="Unassembled WGS sequence"/>
</dbReference>
<dbReference type="AlphaFoldDB" id="A0A816BZ50"/>
<protein>
    <submittedName>
        <fullName evidence="3">Uncharacterized protein</fullName>
    </submittedName>
</protein>
<evidence type="ECO:0000256" key="1">
    <source>
        <dbReference type="SAM" id="MobiDB-lite"/>
    </source>
</evidence>
<organism evidence="3 4">
    <name type="scientific">Adineta steineri</name>
    <dbReference type="NCBI Taxonomy" id="433720"/>
    <lineage>
        <taxon>Eukaryota</taxon>
        <taxon>Metazoa</taxon>
        <taxon>Spiralia</taxon>
        <taxon>Gnathifera</taxon>
        <taxon>Rotifera</taxon>
        <taxon>Eurotatoria</taxon>
        <taxon>Bdelloidea</taxon>
        <taxon>Adinetida</taxon>
        <taxon>Adinetidae</taxon>
        <taxon>Adineta</taxon>
    </lineage>
</organism>
<dbReference type="OrthoDB" id="10052401at2759"/>
<sequence length="168" mass="19107">NVPPPQAKLPHSNSATAAKPPVSTSSAPKFVVQAAPQITANDTTTAKLNLCRDVIRELMYFPSWPPTCSYGWVIFRDGGMLLTSVCALLGIRYALIVDEPSAYRSLTVWYNDSRRAYIPPRYTPGRQWRRRRMGKLQCTIRRFTVVKGIYSARHTIQYLRQQLMGRMS</sequence>
<evidence type="ECO:0000313" key="2">
    <source>
        <dbReference type="EMBL" id="CAF1406055.1"/>
    </source>
</evidence>
<keyword evidence="4" id="KW-1185">Reference proteome</keyword>
<comment type="caution">
    <text evidence="3">The sequence shown here is derived from an EMBL/GenBank/DDBJ whole genome shotgun (WGS) entry which is preliminary data.</text>
</comment>
<feature type="compositionally biased region" description="Polar residues" evidence="1">
    <location>
        <begin position="11"/>
        <end position="22"/>
    </location>
</feature>
<evidence type="ECO:0000313" key="4">
    <source>
        <dbReference type="Proteomes" id="UP000663832"/>
    </source>
</evidence>
<proteinExistence type="predicted"/>
<gene>
    <name evidence="2" type="ORF">BJG266_LOCUS37937</name>
    <name evidence="3" type="ORF">QVE165_LOCUS54831</name>
</gene>
<feature type="non-terminal residue" evidence="3">
    <location>
        <position position="1"/>
    </location>
</feature>
<feature type="region of interest" description="Disordered" evidence="1">
    <location>
        <begin position="1"/>
        <end position="22"/>
    </location>
</feature>
<dbReference type="Proteomes" id="UP000663832">
    <property type="component" value="Unassembled WGS sequence"/>
</dbReference>
<dbReference type="EMBL" id="CAJNOI010001347">
    <property type="protein sequence ID" value="CAF1406055.1"/>
    <property type="molecule type" value="Genomic_DNA"/>
</dbReference>
<name>A0A816BZ50_9BILA</name>
<reference evidence="3" key="1">
    <citation type="submission" date="2021-02" db="EMBL/GenBank/DDBJ databases">
        <authorList>
            <person name="Nowell W R."/>
        </authorList>
    </citation>
    <scope>NUCLEOTIDE SEQUENCE</scope>
</reference>
<evidence type="ECO:0000313" key="3">
    <source>
        <dbReference type="EMBL" id="CAF1616016.1"/>
    </source>
</evidence>
<accession>A0A816BZ50</accession>
<dbReference type="EMBL" id="CAJNOM010001676">
    <property type="protein sequence ID" value="CAF1616016.1"/>
    <property type="molecule type" value="Genomic_DNA"/>
</dbReference>